<evidence type="ECO:0000256" key="11">
    <source>
        <dbReference type="ARBA" id="ARBA00044816"/>
    </source>
</evidence>
<dbReference type="Pfam" id="PF00037">
    <property type="entry name" value="Fer4"/>
    <property type="match status" value="2"/>
</dbReference>
<evidence type="ECO:0000313" key="15">
    <source>
        <dbReference type="Proteomes" id="UP000056925"/>
    </source>
</evidence>
<dbReference type="SUPFAM" id="SSF54862">
    <property type="entry name" value="4Fe-4S ferredoxins"/>
    <property type="match status" value="1"/>
</dbReference>
<evidence type="ECO:0000256" key="3">
    <source>
        <dbReference type="ARBA" id="ARBA00022448"/>
    </source>
</evidence>
<keyword evidence="7" id="KW-0249">Electron transport</keyword>
<dbReference type="HOGENOM" id="CLU_139698_1_1_2"/>
<dbReference type="Gene3D" id="3.30.70.20">
    <property type="match status" value="1"/>
</dbReference>
<name>A0A0E3L0V4_METTE</name>
<dbReference type="PROSITE" id="PS51379">
    <property type="entry name" value="4FE4S_FER_2"/>
    <property type="match status" value="2"/>
</dbReference>
<evidence type="ECO:0000256" key="12">
    <source>
        <dbReference type="ARBA" id="ARBA00044818"/>
    </source>
</evidence>
<evidence type="ECO:0000259" key="13">
    <source>
        <dbReference type="PROSITE" id="PS51379"/>
    </source>
</evidence>
<evidence type="ECO:0000256" key="2">
    <source>
        <dbReference type="ARBA" id="ARBA00011595"/>
    </source>
</evidence>
<dbReference type="PANTHER" id="PTHR43724:SF1">
    <property type="entry name" value="PYRUVATE SYNTHASE SUBUNIT PORD"/>
    <property type="match status" value="1"/>
</dbReference>
<evidence type="ECO:0000313" key="14">
    <source>
        <dbReference type="EMBL" id="AKB15760.1"/>
    </source>
</evidence>
<keyword evidence="14" id="KW-0560">Oxidoreductase</keyword>
<dbReference type="RefSeq" id="WP_048167606.1">
    <property type="nucleotide sequence ID" value="NZ_CP009502.1"/>
</dbReference>
<accession>A0A0E3L0V4</accession>
<dbReference type="PANTHER" id="PTHR43724">
    <property type="entry name" value="PYRUVATE SYNTHASE SUBUNIT PORD"/>
    <property type="match status" value="1"/>
</dbReference>
<keyword evidence="4" id="KW-0004">4Fe-4S</keyword>
<keyword evidence="14" id="KW-0670">Pyruvate</keyword>
<evidence type="ECO:0000256" key="7">
    <source>
        <dbReference type="ARBA" id="ARBA00022982"/>
    </source>
</evidence>
<dbReference type="InterPro" id="IPR017896">
    <property type="entry name" value="4Fe4S_Fe-S-bd"/>
</dbReference>
<dbReference type="PROSITE" id="PS00198">
    <property type="entry name" value="4FE4S_FER_1"/>
    <property type="match status" value="1"/>
</dbReference>
<dbReference type="Proteomes" id="UP000056925">
    <property type="component" value="Chromosome"/>
</dbReference>
<evidence type="ECO:0000256" key="10">
    <source>
        <dbReference type="ARBA" id="ARBA00044788"/>
    </source>
</evidence>
<protein>
    <recommendedName>
        <fullName evidence="10">Pyruvate synthase subunit PorD</fullName>
    </recommendedName>
    <alternativeName>
        <fullName evidence="12">Pyruvate oxidoreductase delta chain</fullName>
    </alternativeName>
    <alternativeName>
        <fullName evidence="11">Pyruvic-ferredoxin oxidoreductase subunit delta</fullName>
    </alternativeName>
</protein>
<dbReference type="InterPro" id="IPR053389">
    <property type="entry name" value="Pyruvate_synthase_PorD"/>
</dbReference>
<comment type="subunit">
    <text evidence="2">Heterotetramer of one alpha, one beta, one delta and one gamma chain.</text>
</comment>
<evidence type="ECO:0000256" key="6">
    <source>
        <dbReference type="ARBA" id="ARBA00022737"/>
    </source>
</evidence>
<dbReference type="InterPro" id="IPR017900">
    <property type="entry name" value="4Fe4S_Fe_S_CS"/>
</dbReference>
<keyword evidence="6" id="KW-0677">Repeat</keyword>
<dbReference type="AlphaFoldDB" id="A0A0E3L0V4"/>
<keyword evidence="5" id="KW-0479">Metal-binding</keyword>
<dbReference type="PATRIC" id="fig|1434121.4.peg.1780"/>
<keyword evidence="8" id="KW-0408">Iron</keyword>
<dbReference type="InterPro" id="IPR011898">
    <property type="entry name" value="PorD_KorD"/>
</dbReference>
<comment type="cofactor">
    <cofactor evidence="1">
        <name>[4Fe-4S] cluster</name>
        <dbReference type="ChEBI" id="CHEBI:49883"/>
    </cofactor>
</comment>
<dbReference type="GO" id="GO:0051539">
    <property type="term" value="F:4 iron, 4 sulfur cluster binding"/>
    <property type="evidence" value="ECO:0007669"/>
    <property type="project" value="UniProtKB-KW"/>
</dbReference>
<gene>
    <name evidence="14" type="ORF">MSTHC_1442</name>
</gene>
<evidence type="ECO:0000256" key="8">
    <source>
        <dbReference type="ARBA" id="ARBA00023004"/>
    </source>
</evidence>
<evidence type="ECO:0000256" key="1">
    <source>
        <dbReference type="ARBA" id="ARBA00001966"/>
    </source>
</evidence>
<evidence type="ECO:0000256" key="9">
    <source>
        <dbReference type="ARBA" id="ARBA00023014"/>
    </source>
</evidence>
<dbReference type="GeneID" id="41602781"/>
<dbReference type="GO" id="GO:0046872">
    <property type="term" value="F:metal ion binding"/>
    <property type="evidence" value="ECO:0007669"/>
    <property type="project" value="UniProtKB-KW"/>
</dbReference>
<feature type="domain" description="4Fe-4S ferredoxin-type" evidence="13">
    <location>
        <begin position="80"/>
        <end position="109"/>
    </location>
</feature>
<feature type="domain" description="4Fe-4S ferredoxin-type" evidence="13">
    <location>
        <begin position="50"/>
        <end position="79"/>
    </location>
</feature>
<dbReference type="NCBIfam" id="NF040684">
    <property type="entry name" value="PorD_Arch"/>
    <property type="match status" value="1"/>
</dbReference>
<reference evidence="14 15" key="1">
    <citation type="submission" date="2014-07" db="EMBL/GenBank/DDBJ databases">
        <title>Methanogenic archaea and the global carbon cycle.</title>
        <authorList>
            <person name="Henriksen J.R."/>
            <person name="Luke J."/>
            <person name="Reinhart S."/>
            <person name="Benedict M.N."/>
            <person name="Youngblut N.D."/>
            <person name="Metcalf M.E."/>
            <person name="Whitaker R.J."/>
            <person name="Metcalf W.W."/>
        </authorList>
    </citation>
    <scope>NUCLEOTIDE SEQUENCE [LARGE SCALE GENOMIC DNA]</scope>
    <source>
        <strain evidence="14 15">CHTI-55</strain>
    </source>
</reference>
<dbReference type="EMBL" id="CP009502">
    <property type="protein sequence ID" value="AKB15760.1"/>
    <property type="molecule type" value="Genomic_DNA"/>
</dbReference>
<evidence type="ECO:0000256" key="5">
    <source>
        <dbReference type="ARBA" id="ARBA00022723"/>
    </source>
</evidence>
<keyword evidence="9" id="KW-0411">Iron-sulfur</keyword>
<dbReference type="KEGG" id="mthe:MSTHC_1442"/>
<keyword evidence="3" id="KW-0813">Transport</keyword>
<dbReference type="NCBIfam" id="TIGR02179">
    <property type="entry name" value="PorD_KorD"/>
    <property type="match status" value="1"/>
</dbReference>
<proteinExistence type="predicted"/>
<sequence length="111" mass="12705">MSNGSEQDRKIRPEVLKTEEKEETGINITRCRVCKPGSTLKNKTGGWRNFRPVYIYEKCTKCGICEIVCPDMSVKPREDGFFEYDYDYCKGCGICANECPADAIEMILEEK</sequence>
<organism evidence="14 15">
    <name type="scientific">Methanosarcina thermophila CHTI-55</name>
    <dbReference type="NCBI Taxonomy" id="1434121"/>
    <lineage>
        <taxon>Archaea</taxon>
        <taxon>Methanobacteriati</taxon>
        <taxon>Methanobacteriota</taxon>
        <taxon>Stenosarchaea group</taxon>
        <taxon>Methanomicrobia</taxon>
        <taxon>Methanosarcinales</taxon>
        <taxon>Methanosarcinaceae</taxon>
        <taxon>Methanosarcina</taxon>
    </lineage>
</organism>
<dbReference type="GO" id="GO:0016625">
    <property type="term" value="F:oxidoreductase activity, acting on the aldehyde or oxo group of donors, iron-sulfur protein as acceptor"/>
    <property type="evidence" value="ECO:0007669"/>
    <property type="project" value="InterPro"/>
</dbReference>
<evidence type="ECO:0000256" key="4">
    <source>
        <dbReference type="ARBA" id="ARBA00022485"/>
    </source>
</evidence>